<reference evidence="1" key="2">
    <citation type="journal article" date="2024" name="Plant">
        <title>Genomic evolution and insights into agronomic trait innovations of Sesamum species.</title>
        <authorList>
            <person name="Miao H."/>
            <person name="Wang L."/>
            <person name="Qu L."/>
            <person name="Liu H."/>
            <person name="Sun Y."/>
            <person name="Le M."/>
            <person name="Wang Q."/>
            <person name="Wei S."/>
            <person name="Zheng Y."/>
            <person name="Lin W."/>
            <person name="Duan Y."/>
            <person name="Cao H."/>
            <person name="Xiong S."/>
            <person name="Wang X."/>
            <person name="Wei L."/>
            <person name="Li C."/>
            <person name="Ma Q."/>
            <person name="Ju M."/>
            <person name="Zhao R."/>
            <person name="Li G."/>
            <person name="Mu C."/>
            <person name="Tian Q."/>
            <person name="Mei H."/>
            <person name="Zhang T."/>
            <person name="Gao T."/>
            <person name="Zhang H."/>
        </authorList>
    </citation>
    <scope>NUCLEOTIDE SEQUENCE</scope>
    <source>
        <strain evidence="1">G02</strain>
    </source>
</reference>
<protein>
    <submittedName>
        <fullName evidence="1">Uncharacterized protein</fullName>
    </submittedName>
</protein>
<proteinExistence type="predicted"/>
<name>A0AAW2M213_SESRA</name>
<comment type="caution">
    <text evidence="1">The sequence shown here is derived from an EMBL/GenBank/DDBJ whole genome shotgun (WGS) entry which is preliminary data.</text>
</comment>
<accession>A0AAW2M213</accession>
<reference evidence="1" key="1">
    <citation type="submission" date="2020-06" db="EMBL/GenBank/DDBJ databases">
        <authorList>
            <person name="Li T."/>
            <person name="Hu X."/>
            <person name="Zhang T."/>
            <person name="Song X."/>
            <person name="Zhang H."/>
            <person name="Dai N."/>
            <person name="Sheng W."/>
            <person name="Hou X."/>
            <person name="Wei L."/>
        </authorList>
    </citation>
    <scope>NUCLEOTIDE SEQUENCE</scope>
    <source>
        <strain evidence="1">G02</strain>
        <tissue evidence="1">Leaf</tissue>
    </source>
</reference>
<dbReference type="EMBL" id="JACGWJ010000023">
    <property type="protein sequence ID" value="KAL0325454.1"/>
    <property type="molecule type" value="Genomic_DNA"/>
</dbReference>
<organism evidence="1">
    <name type="scientific">Sesamum radiatum</name>
    <name type="common">Black benniseed</name>
    <dbReference type="NCBI Taxonomy" id="300843"/>
    <lineage>
        <taxon>Eukaryota</taxon>
        <taxon>Viridiplantae</taxon>
        <taxon>Streptophyta</taxon>
        <taxon>Embryophyta</taxon>
        <taxon>Tracheophyta</taxon>
        <taxon>Spermatophyta</taxon>
        <taxon>Magnoliopsida</taxon>
        <taxon>eudicotyledons</taxon>
        <taxon>Gunneridae</taxon>
        <taxon>Pentapetalae</taxon>
        <taxon>asterids</taxon>
        <taxon>lamiids</taxon>
        <taxon>Lamiales</taxon>
        <taxon>Pedaliaceae</taxon>
        <taxon>Sesamum</taxon>
    </lineage>
</organism>
<dbReference type="AlphaFoldDB" id="A0AAW2M213"/>
<sequence>MVRQQRARAKSRRCPGQARHDHVQQCLQLDVLHRVGGSACLKLLGLALFPQLEVLTSSWLVTEMARKRVGVERGSCVTASSIVGSRSSSSSLDILKSRSLGACVGASPLQKKARDTFCTSTSATIARGGIFTTDVSQACGIQLNWDPVDIFLAWNRMRNVVREDDLWRFSTLSDK</sequence>
<gene>
    <name evidence="1" type="ORF">Sradi_5114700</name>
</gene>
<evidence type="ECO:0000313" key="1">
    <source>
        <dbReference type="EMBL" id="KAL0325454.1"/>
    </source>
</evidence>